<dbReference type="PANTHER" id="PTHR14379">
    <property type="entry name" value="LIMKAIN B LKAP"/>
    <property type="match status" value="1"/>
</dbReference>
<feature type="compositionally biased region" description="Polar residues" evidence="1">
    <location>
        <begin position="335"/>
        <end position="346"/>
    </location>
</feature>
<evidence type="ECO:0000256" key="1">
    <source>
        <dbReference type="SAM" id="MobiDB-lite"/>
    </source>
</evidence>
<evidence type="ECO:0000313" key="3">
    <source>
        <dbReference type="Proteomes" id="UP000011116"/>
    </source>
</evidence>
<dbReference type="GO" id="GO:0010468">
    <property type="term" value="P:regulation of gene expression"/>
    <property type="evidence" value="ECO:0007669"/>
    <property type="project" value="InterPro"/>
</dbReference>
<dbReference type="InterPro" id="IPR024768">
    <property type="entry name" value="Marf1"/>
</dbReference>
<feature type="region of interest" description="Disordered" evidence="1">
    <location>
        <begin position="584"/>
        <end position="616"/>
    </location>
</feature>
<feature type="region of interest" description="Disordered" evidence="1">
    <location>
        <begin position="334"/>
        <end position="375"/>
    </location>
</feature>
<dbReference type="Gene3D" id="4.10.60.10">
    <property type="entry name" value="Zinc finger, CCHC-type"/>
    <property type="match status" value="1"/>
</dbReference>
<feature type="compositionally biased region" description="Pro residues" evidence="1">
    <location>
        <begin position="420"/>
        <end position="433"/>
    </location>
</feature>
<dbReference type="RefSeq" id="XP_044964722.1">
    <property type="nucleotide sequence ID" value="XM_045108787.1"/>
</dbReference>
<dbReference type="OrthoDB" id="613081at2759"/>
<feature type="compositionally biased region" description="Basic and acidic residues" evidence="1">
    <location>
        <begin position="212"/>
        <end position="225"/>
    </location>
</feature>
<feature type="compositionally biased region" description="Polar residues" evidence="1">
    <location>
        <begin position="244"/>
        <end position="256"/>
    </location>
</feature>
<dbReference type="KEGG" id="hvg:123425119"/>
<dbReference type="EnsemblPlants" id="HORVU.MOREX.r3.2HG0121010.1">
    <property type="protein sequence ID" value="HORVU.MOREX.r3.2HG0121010.1"/>
    <property type="gene ID" value="HORVU.MOREX.r3.2HG0121010"/>
</dbReference>
<dbReference type="SMR" id="A0A287HGX5"/>
<protein>
    <submittedName>
        <fullName evidence="2">Uncharacterized protein</fullName>
    </submittedName>
</protein>
<dbReference type="Gramene" id="HORVU.MOREX.r2.2HG0099730.1">
    <property type="protein sequence ID" value="HORVU.MOREX.r2.2HG0099730.1"/>
    <property type="gene ID" value="HORVU.MOREX.r2.2HG0099730"/>
</dbReference>
<accession>A0A287HGX5</accession>
<dbReference type="Pfam" id="PF01936">
    <property type="entry name" value="NYN"/>
    <property type="match status" value="1"/>
</dbReference>
<dbReference type="Gramene" id="HORVU.MOREX.r3.2HG0121010.1">
    <property type="protein sequence ID" value="HORVU.MOREX.r3.2HG0121010.1"/>
    <property type="gene ID" value="HORVU.MOREX.r3.2HG0121010"/>
</dbReference>
<dbReference type="GO" id="GO:0005777">
    <property type="term" value="C:peroxisome"/>
    <property type="evidence" value="ECO:0007669"/>
    <property type="project" value="InterPro"/>
</dbReference>
<dbReference type="AlphaFoldDB" id="A0A287HGX5"/>
<dbReference type="InterPro" id="IPR021139">
    <property type="entry name" value="NYN"/>
</dbReference>
<dbReference type="Proteomes" id="UP000011116">
    <property type="component" value="Chromosome 2H"/>
</dbReference>
<reference evidence="3" key="1">
    <citation type="journal article" date="2012" name="Nature">
        <title>A physical, genetic and functional sequence assembly of the barley genome.</title>
        <authorList>
            <consortium name="The International Barley Genome Sequencing Consortium"/>
            <person name="Mayer K.F."/>
            <person name="Waugh R."/>
            <person name="Brown J.W."/>
            <person name="Schulman A."/>
            <person name="Langridge P."/>
            <person name="Platzer M."/>
            <person name="Fincher G.B."/>
            <person name="Muehlbauer G.J."/>
            <person name="Sato K."/>
            <person name="Close T.J."/>
            <person name="Wise R.P."/>
            <person name="Stein N."/>
        </authorList>
    </citation>
    <scope>NUCLEOTIDE SEQUENCE [LARGE SCALE GENOMIC DNA]</scope>
    <source>
        <strain evidence="3">cv. Morex</strain>
    </source>
</reference>
<gene>
    <name evidence="2" type="primary">LOC123425119</name>
</gene>
<proteinExistence type="predicted"/>
<dbReference type="GO" id="GO:0004540">
    <property type="term" value="F:RNA nuclease activity"/>
    <property type="evidence" value="ECO:0007669"/>
    <property type="project" value="InterPro"/>
</dbReference>
<evidence type="ECO:0000313" key="2">
    <source>
        <dbReference type="EnsemblPlants" id="HORVU.MOREX.r3.2HG0121010.1"/>
    </source>
</evidence>
<dbReference type="PANTHER" id="PTHR14379:SF24">
    <property type="entry name" value="GENOME ASSEMBLY, CHROMOSOME: II"/>
    <property type="match status" value="1"/>
</dbReference>
<dbReference type="CDD" id="cd10910">
    <property type="entry name" value="PIN_limkain_b1_N_like"/>
    <property type="match status" value="1"/>
</dbReference>
<dbReference type="InParanoid" id="A0A287HGX5"/>
<dbReference type="RefSeq" id="XP_044964723.1">
    <property type="nucleotide sequence ID" value="XM_045108788.1"/>
</dbReference>
<feature type="region of interest" description="Disordered" evidence="1">
    <location>
        <begin position="461"/>
        <end position="486"/>
    </location>
</feature>
<feature type="compositionally biased region" description="Polar residues" evidence="1">
    <location>
        <begin position="600"/>
        <end position="609"/>
    </location>
</feature>
<dbReference type="ExpressionAtlas" id="A0A287HGX5">
    <property type="expression patterns" value="baseline"/>
</dbReference>
<reference evidence="2" key="3">
    <citation type="submission" date="2022-01" db="UniProtKB">
        <authorList>
            <consortium name="EnsemblPlants"/>
        </authorList>
    </citation>
    <scope>IDENTIFICATION</scope>
    <source>
        <strain evidence="2">subsp. vulgare</strain>
    </source>
</reference>
<sequence length="641" mass="68157">MGEYAAVKTSVWWDIENCAVPRSCDPQLIVQNMSSALATAGYRGPISVSAYGDTHRMARNVQRALSSTGVSLHHVPAGIKDASDKKILVDMLFWAIDNPPPANYLLISGDRDFSHAIHKLKMRRYNILLAQPPNVSQTLTAAAKSVWFWKSLVAGEPPLEQSPYISSTSCGNKDDLATSRNIISSSMDVTQNASPEVQNILCDRQNGSNGLADKKCEVKRPREMETDNVSKPANKKQLKKMISLANTSTKKTASKNSRGDFHTTEQSKQPKQGQAKAVKGQGLICYKCGDGHRAAECTFSGDCHGCGRQGHKDQVCKVNPNSIVKWQPAHAQGLVTPSQGSVSGQVTPHLPSSPPAPPVAAVSPQTTAETPSGPAHSEVYTMPMAMKVGRADVAQPTLCSPRPRTSTPPPGCFSQETPAVPTPPPASAAPVPPHTGVGDFSAPAQSGVSVMPTAVSLGKSDAVTQPTSSAPHPPMAGPAHRPMAGQGQYHQVGASWPFPAWTPPPGFFLQATTAVSLGKPDVMTQRASSAPHPPTAVLAHRSVTGQYHQVGASQLQPAFSAPRPRMAVLAHQPVAGQYHQVGASQLHPTSSAPHPPTTVLAHQSGSGQHHQVGASQLHPAWPFPPGYFWQAMQLLLHQRRS</sequence>
<dbReference type="Gene3D" id="3.40.50.1010">
    <property type="entry name" value="5'-nuclease"/>
    <property type="match status" value="1"/>
</dbReference>
<organism evidence="2 3">
    <name type="scientific">Hordeum vulgare subsp. vulgare</name>
    <name type="common">Domesticated barley</name>
    <dbReference type="NCBI Taxonomy" id="112509"/>
    <lineage>
        <taxon>Eukaryota</taxon>
        <taxon>Viridiplantae</taxon>
        <taxon>Streptophyta</taxon>
        <taxon>Embryophyta</taxon>
        <taxon>Tracheophyta</taxon>
        <taxon>Spermatophyta</taxon>
        <taxon>Magnoliopsida</taxon>
        <taxon>Liliopsida</taxon>
        <taxon>Poales</taxon>
        <taxon>Poaceae</taxon>
        <taxon>BOP clade</taxon>
        <taxon>Pooideae</taxon>
        <taxon>Triticodae</taxon>
        <taxon>Triticeae</taxon>
        <taxon>Hordeinae</taxon>
        <taxon>Hordeum</taxon>
    </lineage>
</organism>
<name>A0A287HGX5_HORVV</name>
<reference evidence="2" key="2">
    <citation type="submission" date="2020-10" db="EMBL/GenBank/DDBJ databases">
        <authorList>
            <person name="Scholz U."/>
            <person name="Mascher M."/>
            <person name="Fiebig A."/>
        </authorList>
    </citation>
    <scope>NUCLEOTIDE SEQUENCE [LARGE SCALE GENOMIC DNA]</scope>
    <source>
        <strain evidence="2">cv. Morex</strain>
    </source>
</reference>
<feature type="region of interest" description="Disordered" evidence="1">
    <location>
        <begin position="398"/>
        <end position="441"/>
    </location>
</feature>
<dbReference type="STRING" id="112509.A0A287HGX5"/>
<dbReference type="GeneID" id="123425119"/>
<keyword evidence="3" id="KW-1185">Reference proteome</keyword>
<feature type="region of interest" description="Disordered" evidence="1">
    <location>
        <begin position="212"/>
        <end position="276"/>
    </location>
</feature>